<sequence length="241" mass="25899">MSSHSRKAAPPAAVNSQIADLMGAWSIELDPDLAVTALTHRSFAFEMGGIEHNERLEFLGDSVLSIVVTEYLFKTFPSESEAQLSRMRGAIVSERTLAKVARGIHLGDFILLGKGENLTGGRERDSILCDTTEAMIGATYLTYGLETTRKVVEHHLKPFLDNAVQMGRSSDYKTTLQEYCSHEGLGEPVYEAIGSGPDHARRFHATVTIGGRVAGEGDATSKKNATAAAARAAFLSLSGAN</sequence>
<dbReference type="PANTHER" id="PTHR11207">
    <property type="entry name" value="RIBONUCLEASE III"/>
    <property type="match status" value="1"/>
</dbReference>
<evidence type="ECO:0000256" key="8">
    <source>
        <dbReference type="HAMAP-Rule" id="MF_00104"/>
    </source>
</evidence>
<comment type="cofactor">
    <cofactor evidence="8">
        <name>Mg(2+)</name>
        <dbReference type="ChEBI" id="CHEBI:18420"/>
    </cofactor>
</comment>
<keyword evidence="4 8" id="KW-0540">Nuclease</keyword>
<feature type="active site" evidence="8">
    <location>
        <position position="133"/>
    </location>
</feature>
<feature type="domain" description="RNase III" evidence="10">
    <location>
        <begin position="27"/>
        <end position="144"/>
    </location>
</feature>
<dbReference type="Proteomes" id="UP001247542">
    <property type="component" value="Unassembled WGS sequence"/>
</dbReference>
<name>A0ABU3IDT8_9ACTO</name>
<dbReference type="PANTHER" id="PTHR11207:SF0">
    <property type="entry name" value="RIBONUCLEASE 3"/>
    <property type="match status" value="1"/>
</dbReference>
<evidence type="ECO:0000256" key="7">
    <source>
        <dbReference type="ARBA" id="ARBA00022884"/>
    </source>
</evidence>
<evidence type="ECO:0000256" key="3">
    <source>
        <dbReference type="ARBA" id="ARBA00022664"/>
    </source>
</evidence>
<keyword evidence="8" id="KW-0963">Cytoplasm</keyword>
<dbReference type="PROSITE" id="PS00517">
    <property type="entry name" value="RNASE_3_1"/>
    <property type="match status" value="1"/>
</dbReference>
<evidence type="ECO:0000256" key="4">
    <source>
        <dbReference type="ARBA" id="ARBA00022722"/>
    </source>
</evidence>
<reference evidence="11 12" key="1">
    <citation type="submission" date="2023-06" db="EMBL/GenBank/DDBJ databases">
        <title>Draft genome sequence of Gleimia hominis type strain CCUG 57540T.</title>
        <authorList>
            <person name="Salva-Serra F."/>
            <person name="Cardew S."/>
            <person name="Jensie Markopoulos S."/>
            <person name="Ohlen M."/>
            <person name="Inganas E."/>
            <person name="Svensson-Stadler L."/>
            <person name="Moore E.R.B."/>
        </authorList>
    </citation>
    <scope>NUCLEOTIDE SEQUENCE [LARGE SCALE GENOMIC DNA]</scope>
    <source>
        <strain evidence="11 12">CCUG 57540</strain>
    </source>
</reference>
<comment type="similarity">
    <text evidence="2">Belongs to the ribonuclease III family.</text>
</comment>
<keyword evidence="12" id="KW-1185">Reference proteome</keyword>
<evidence type="ECO:0000256" key="1">
    <source>
        <dbReference type="ARBA" id="ARBA00000109"/>
    </source>
</evidence>
<feature type="active site" evidence="8">
    <location>
        <position position="61"/>
    </location>
</feature>
<dbReference type="CDD" id="cd00593">
    <property type="entry name" value="RIBOc"/>
    <property type="match status" value="1"/>
</dbReference>
<keyword evidence="5 8" id="KW-0255">Endonuclease</keyword>
<dbReference type="InterPro" id="IPR011907">
    <property type="entry name" value="RNase_III"/>
</dbReference>
<protein>
    <recommendedName>
        <fullName evidence="8">Ribonuclease 3</fullName>
        <ecNumber evidence="8">3.1.26.3</ecNumber>
    </recommendedName>
    <alternativeName>
        <fullName evidence="8">Ribonuclease III</fullName>
        <shortName evidence="8">RNase III</shortName>
    </alternativeName>
</protein>
<dbReference type="EMBL" id="JASXSX010000005">
    <property type="protein sequence ID" value="MDT3768126.1"/>
    <property type="molecule type" value="Genomic_DNA"/>
</dbReference>
<gene>
    <name evidence="8 11" type="primary">rnc</name>
    <name evidence="11" type="ORF">QS713_08650</name>
</gene>
<evidence type="ECO:0000256" key="6">
    <source>
        <dbReference type="ARBA" id="ARBA00022801"/>
    </source>
</evidence>
<dbReference type="SUPFAM" id="SSF69065">
    <property type="entry name" value="RNase III domain-like"/>
    <property type="match status" value="1"/>
</dbReference>
<feature type="domain" description="DRBM" evidence="9">
    <location>
        <begin position="171"/>
        <end position="239"/>
    </location>
</feature>
<evidence type="ECO:0000259" key="10">
    <source>
        <dbReference type="PROSITE" id="PS50142"/>
    </source>
</evidence>
<comment type="catalytic activity">
    <reaction evidence="1 8">
        <text>Endonucleolytic cleavage to 5'-phosphomonoester.</text>
        <dbReference type="EC" id="3.1.26.3"/>
    </reaction>
</comment>
<keyword evidence="6 8" id="KW-0378">Hydrolase</keyword>
<dbReference type="SUPFAM" id="SSF54768">
    <property type="entry name" value="dsRNA-binding domain-like"/>
    <property type="match status" value="1"/>
</dbReference>
<dbReference type="RefSeq" id="WP_313274540.1">
    <property type="nucleotide sequence ID" value="NZ_JASXSX010000005.1"/>
</dbReference>
<evidence type="ECO:0000256" key="2">
    <source>
        <dbReference type="ARBA" id="ARBA00010183"/>
    </source>
</evidence>
<keyword evidence="8" id="KW-0479">Metal-binding</keyword>
<dbReference type="InterPro" id="IPR014720">
    <property type="entry name" value="dsRBD_dom"/>
</dbReference>
<evidence type="ECO:0000259" key="9">
    <source>
        <dbReference type="PROSITE" id="PS50137"/>
    </source>
</evidence>
<dbReference type="Gene3D" id="3.30.160.20">
    <property type="match status" value="1"/>
</dbReference>
<keyword evidence="8" id="KW-0698">rRNA processing</keyword>
<comment type="subunit">
    <text evidence="8">Homodimer.</text>
</comment>
<dbReference type="InterPro" id="IPR036389">
    <property type="entry name" value="RNase_III_sf"/>
</dbReference>
<dbReference type="PROSITE" id="PS50137">
    <property type="entry name" value="DS_RBD"/>
    <property type="match status" value="1"/>
</dbReference>
<dbReference type="Pfam" id="PF14622">
    <property type="entry name" value="Ribonucleas_3_3"/>
    <property type="match status" value="1"/>
</dbReference>
<comment type="function">
    <text evidence="8">Digests double-stranded RNA. Involved in the processing of primary rRNA transcript to yield the immediate precursors to the large and small rRNAs (23S and 16S). Processes some mRNAs, and tRNAs when they are encoded in the rRNA operon. Processes pre-crRNA and tracrRNA of type II CRISPR loci if present in the organism.</text>
</comment>
<feature type="binding site" evidence="8">
    <location>
        <position position="133"/>
    </location>
    <ligand>
        <name>Mg(2+)</name>
        <dbReference type="ChEBI" id="CHEBI:18420"/>
    </ligand>
</feature>
<keyword evidence="8" id="KW-0699">rRNA-binding</keyword>
<dbReference type="InterPro" id="IPR000999">
    <property type="entry name" value="RNase_III_dom"/>
</dbReference>
<dbReference type="NCBIfam" id="TIGR02191">
    <property type="entry name" value="RNaseIII"/>
    <property type="match status" value="1"/>
</dbReference>
<comment type="caution">
    <text evidence="11">The sequence shown here is derived from an EMBL/GenBank/DDBJ whole genome shotgun (WGS) entry which is preliminary data.</text>
</comment>
<comment type="subcellular location">
    <subcellularLocation>
        <location evidence="8">Cytoplasm</location>
    </subcellularLocation>
</comment>
<dbReference type="SMART" id="SM00535">
    <property type="entry name" value="RIBOc"/>
    <property type="match status" value="1"/>
</dbReference>
<dbReference type="EC" id="3.1.26.3" evidence="8"/>
<evidence type="ECO:0000313" key="11">
    <source>
        <dbReference type="EMBL" id="MDT3768126.1"/>
    </source>
</evidence>
<organism evidence="11 12">
    <name type="scientific">Gleimia hominis</name>
    <dbReference type="NCBI Taxonomy" id="595468"/>
    <lineage>
        <taxon>Bacteria</taxon>
        <taxon>Bacillati</taxon>
        <taxon>Actinomycetota</taxon>
        <taxon>Actinomycetes</taxon>
        <taxon>Actinomycetales</taxon>
        <taxon>Actinomycetaceae</taxon>
        <taxon>Gleimia</taxon>
    </lineage>
</organism>
<dbReference type="Gene3D" id="1.10.1520.10">
    <property type="entry name" value="Ribonuclease III domain"/>
    <property type="match status" value="1"/>
</dbReference>
<proteinExistence type="inferred from homology"/>
<dbReference type="PROSITE" id="PS50142">
    <property type="entry name" value="RNASE_3_2"/>
    <property type="match status" value="1"/>
</dbReference>
<keyword evidence="3 8" id="KW-0507">mRNA processing</keyword>
<feature type="binding site" evidence="8">
    <location>
        <position position="130"/>
    </location>
    <ligand>
        <name>Mg(2+)</name>
        <dbReference type="ChEBI" id="CHEBI:18420"/>
    </ligand>
</feature>
<dbReference type="HAMAP" id="MF_00104">
    <property type="entry name" value="RNase_III"/>
    <property type="match status" value="1"/>
</dbReference>
<dbReference type="CDD" id="cd10845">
    <property type="entry name" value="DSRM_RNAse_III_family"/>
    <property type="match status" value="1"/>
</dbReference>
<accession>A0ABU3IDT8</accession>
<evidence type="ECO:0000313" key="12">
    <source>
        <dbReference type="Proteomes" id="UP001247542"/>
    </source>
</evidence>
<keyword evidence="7 8" id="KW-0694">RNA-binding</keyword>
<dbReference type="Pfam" id="PF00035">
    <property type="entry name" value="dsrm"/>
    <property type="match status" value="1"/>
</dbReference>
<feature type="binding site" evidence="8">
    <location>
        <position position="57"/>
    </location>
    <ligand>
        <name>Mg(2+)</name>
        <dbReference type="ChEBI" id="CHEBI:18420"/>
    </ligand>
</feature>
<dbReference type="SMART" id="SM00358">
    <property type="entry name" value="DSRM"/>
    <property type="match status" value="1"/>
</dbReference>
<evidence type="ECO:0000256" key="5">
    <source>
        <dbReference type="ARBA" id="ARBA00022759"/>
    </source>
</evidence>
<dbReference type="GO" id="GO:0004525">
    <property type="term" value="F:ribonuclease III activity"/>
    <property type="evidence" value="ECO:0007669"/>
    <property type="project" value="UniProtKB-EC"/>
</dbReference>
<keyword evidence="8" id="KW-0819">tRNA processing</keyword>
<keyword evidence="8" id="KW-0460">Magnesium</keyword>